<proteinExistence type="predicted"/>
<dbReference type="InterPro" id="IPR012677">
    <property type="entry name" value="Nucleotide-bd_a/b_plait_sf"/>
</dbReference>
<evidence type="ECO:0000256" key="1">
    <source>
        <dbReference type="ARBA" id="ARBA00022884"/>
    </source>
</evidence>
<evidence type="ECO:0000313" key="4">
    <source>
        <dbReference type="EMBL" id="EDO31620.1"/>
    </source>
</evidence>
<dbReference type="Pfam" id="PF00076">
    <property type="entry name" value="RRM_1"/>
    <property type="match status" value="2"/>
</dbReference>
<dbReference type="EMBL" id="DS469885">
    <property type="protein sequence ID" value="EDO31620.1"/>
    <property type="molecule type" value="Genomic_DNA"/>
</dbReference>
<dbReference type="Proteomes" id="UP000001593">
    <property type="component" value="Unassembled WGS sequence"/>
</dbReference>
<dbReference type="InterPro" id="IPR050374">
    <property type="entry name" value="RRT5_SRSF_SR"/>
</dbReference>
<dbReference type="OMA" id="KALNARC"/>
<feature type="non-terminal residue" evidence="4">
    <location>
        <position position="188"/>
    </location>
</feature>
<dbReference type="PhylomeDB" id="A7SXE8"/>
<dbReference type="Gene3D" id="3.30.70.330">
    <property type="match status" value="2"/>
</dbReference>
<dbReference type="AlphaFoldDB" id="A7SXE8"/>
<sequence>MSGKVYCGRLPATATEKDLENLVKVFGKVREVDFKEGYAYVVFKENKDADRAVAALNNSEFHGAKILMEKAKEMRNGVGGYTAAGGYTARTRQMGPPVRSEFRVIVENLSTRAKWLELKEFMNNAGEVCYADTHRRRPGEGVVEFTTEEDMKRAIASLDKCEFYGKRIRLRQELPRSGTSKSRSRSPS</sequence>
<dbReference type="STRING" id="45351.A7SXE8"/>
<keyword evidence="1 2" id="KW-0694">RNA-binding</keyword>
<evidence type="ECO:0000313" key="5">
    <source>
        <dbReference type="Proteomes" id="UP000001593"/>
    </source>
</evidence>
<gene>
    <name evidence="4" type="ORF">NEMVEDRAFT_v1g136664</name>
</gene>
<organism evidence="4 5">
    <name type="scientific">Nematostella vectensis</name>
    <name type="common">Starlet sea anemone</name>
    <dbReference type="NCBI Taxonomy" id="45351"/>
    <lineage>
        <taxon>Eukaryota</taxon>
        <taxon>Metazoa</taxon>
        <taxon>Cnidaria</taxon>
        <taxon>Anthozoa</taxon>
        <taxon>Hexacorallia</taxon>
        <taxon>Actiniaria</taxon>
        <taxon>Edwardsiidae</taxon>
        <taxon>Nematostella</taxon>
    </lineage>
</organism>
<feature type="domain" description="RRM" evidence="3">
    <location>
        <begin position="102"/>
        <end position="175"/>
    </location>
</feature>
<dbReference type="GO" id="GO:0003729">
    <property type="term" value="F:mRNA binding"/>
    <property type="evidence" value="ECO:0000318"/>
    <property type="project" value="GO_Central"/>
</dbReference>
<protein>
    <recommendedName>
        <fullName evidence="3">RRM domain-containing protein</fullName>
    </recommendedName>
</protein>
<dbReference type="PANTHER" id="PTHR23003:SF51">
    <property type="entry name" value="SERINE-ARGININE PROTEIN 55"/>
    <property type="match status" value="1"/>
</dbReference>
<feature type="domain" description="RRM" evidence="3">
    <location>
        <begin position="3"/>
        <end position="73"/>
    </location>
</feature>
<dbReference type="GO" id="GO:0005737">
    <property type="term" value="C:cytoplasm"/>
    <property type="evidence" value="ECO:0000318"/>
    <property type="project" value="GO_Central"/>
</dbReference>
<accession>A7SXE8</accession>
<dbReference type="PANTHER" id="PTHR23003">
    <property type="entry name" value="RNA RECOGNITION MOTIF RRM DOMAIN CONTAINING PROTEIN"/>
    <property type="match status" value="1"/>
</dbReference>
<dbReference type="eggNOG" id="KOG0106">
    <property type="taxonomic scope" value="Eukaryota"/>
</dbReference>
<dbReference type="PROSITE" id="PS50102">
    <property type="entry name" value="RRM"/>
    <property type="match status" value="2"/>
</dbReference>
<dbReference type="CDD" id="cd12339">
    <property type="entry name" value="RRM2_SRSF1_4_like"/>
    <property type="match status" value="1"/>
</dbReference>
<dbReference type="HOGENOM" id="CLU_012062_34_2_1"/>
<evidence type="ECO:0000259" key="3">
    <source>
        <dbReference type="PROSITE" id="PS50102"/>
    </source>
</evidence>
<reference evidence="4 5" key="1">
    <citation type="journal article" date="2007" name="Science">
        <title>Sea anemone genome reveals ancestral eumetazoan gene repertoire and genomic organization.</title>
        <authorList>
            <person name="Putnam N.H."/>
            <person name="Srivastava M."/>
            <person name="Hellsten U."/>
            <person name="Dirks B."/>
            <person name="Chapman J."/>
            <person name="Salamov A."/>
            <person name="Terry A."/>
            <person name="Shapiro H."/>
            <person name="Lindquist E."/>
            <person name="Kapitonov V.V."/>
            <person name="Jurka J."/>
            <person name="Genikhovich G."/>
            <person name="Grigoriev I.V."/>
            <person name="Lucas S.M."/>
            <person name="Steele R.E."/>
            <person name="Finnerty J.R."/>
            <person name="Technau U."/>
            <person name="Martindale M.Q."/>
            <person name="Rokhsar D.S."/>
        </authorList>
    </citation>
    <scope>NUCLEOTIDE SEQUENCE [LARGE SCALE GENOMIC DNA]</scope>
    <source>
        <strain evidence="5">CH2 X CH6</strain>
    </source>
</reference>
<dbReference type="SMART" id="SM00360">
    <property type="entry name" value="RRM"/>
    <property type="match status" value="2"/>
</dbReference>
<keyword evidence="5" id="KW-1185">Reference proteome</keyword>
<evidence type="ECO:0000256" key="2">
    <source>
        <dbReference type="PROSITE-ProRule" id="PRU00176"/>
    </source>
</evidence>
<dbReference type="InterPro" id="IPR000504">
    <property type="entry name" value="RRM_dom"/>
</dbReference>
<dbReference type="SUPFAM" id="SSF54928">
    <property type="entry name" value="RNA-binding domain, RBD"/>
    <property type="match status" value="1"/>
</dbReference>
<dbReference type="GO" id="GO:0005634">
    <property type="term" value="C:nucleus"/>
    <property type="evidence" value="ECO:0000318"/>
    <property type="project" value="GO_Central"/>
</dbReference>
<dbReference type="InterPro" id="IPR035979">
    <property type="entry name" value="RBD_domain_sf"/>
</dbReference>
<dbReference type="InParanoid" id="A7SXE8"/>
<name>A7SXE8_NEMVE</name>